<dbReference type="Proteomes" id="UP000199086">
    <property type="component" value="Unassembled WGS sequence"/>
</dbReference>
<evidence type="ECO:0000256" key="7">
    <source>
        <dbReference type="SAM" id="Phobius"/>
    </source>
</evidence>
<keyword evidence="5 7" id="KW-1133">Transmembrane helix</keyword>
<sequence length="248" mass="25967">MIQASVGFQCPECVAEAKGTQRRPRMRVRAGSLASQSATVLLIGLIVLVQAVDSLSLNRLQGLLAYQGYAVLGGQVWRLVTHVLVSGGILSLVINGFVLWLFGRTMETMWGRWRFLATYFLSGLGAAVVVLIAGPSGLVMGGASSAIIGLLAANAGAKVHAKEDARSDFVLLAVLVGFSLFTNPAFVLADVGAILAGGACGWLWASVPRGGSSQRRGSLSRTDQLHLRGALAVFGTCIVLTGVAFLVR</sequence>
<keyword evidence="4" id="KW-0378">Hydrolase</keyword>
<name>A0A1G6GDZ7_9ACTN</name>
<evidence type="ECO:0000256" key="5">
    <source>
        <dbReference type="ARBA" id="ARBA00022989"/>
    </source>
</evidence>
<evidence type="ECO:0000256" key="6">
    <source>
        <dbReference type="ARBA" id="ARBA00023136"/>
    </source>
</evidence>
<dbReference type="PANTHER" id="PTHR43731:SF14">
    <property type="entry name" value="PRESENILIN-ASSOCIATED RHOMBOID-LIKE PROTEIN, MITOCHONDRIAL"/>
    <property type="match status" value="1"/>
</dbReference>
<dbReference type="STRING" id="1577474.GA0111570_101404"/>
<dbReference type="GO" id="GO:0004252">
    <property type="term" value="F:serine-type endopeptidase activity"/>
    <property type="evidence" value="ECO:0007669"/>
    <property type="project" value="InterPro"/>
</dbReference>
<evidence type="ECO:0000256" key="4">
    <source>
        <dbReference type="ARBA" id="ARBA00022801"/>
    </source>
</evidence>
<evidence type="ECO:0000256" key="3">
    <source>
        <dbReference type="ARBA" id="ARBA00022692"/>
    </source>
</evidence>
<feature type="transmembrane region" description="Helical" evidence="7">
    <location>
        <begin position="139"/>
        <end position="157"/>
    </location>
</feature>
<gene>
    <name evidence="9" type="ORF">GA0111570_101404</name>
</gene>
<dbReference type="SUPFAM" id="SSF144091">
    <property type="entry name" value="Rhomboid-like"/>
    <property type="match status" value="1"/>
</dbReference>
<dbReference type="PANTHER" id="PTHR43731">
    <property type="entry name" value="RHOMBOID PROTEASE"/>
    <property type="match status" value="1"/>
</dbReference>
<feature type="transmembrane region" description="Helical" evidence="7">
    <location>
        <begin position="169"/>
        <end position="186"/>
    </location>
</feature>
<feature type="transmembrane region" description="Helical" evidence="7">
    <location>
        <begin position="30"/>
        <end position="52"/>
    </location>
</feature>
<dbReference type="GO" id="GO:0016020">
    <property type="term" value="C:membrane"/>
    <property type="evidence" value="ECO:0007669"/>
    <property type="project" value="UniProtKB-SubCell"/>
</dbReference>
<comment type="subcellular location">
    <subcellularLocation>
        <location evidence="1">Membrane</location>
        <topology evidence="1">Multi-pass membrane protein</topology>
    </subcellularLocation>
</comment>
<feature type="transmembrane region" description="Helical" evidence="7">
    <location>
        <begin position="229"/>
        <end position="247"/>
    </location>
</feature>
<dbReference type="RefSeq" id="WP_092605809.1">
    <property type="nucleotide sequence ID" value="NZ_FMYF01000001.1"/>
</dbReference>
<keyword evidence="6 7" id="KW-0472">Membrane</keyword>
<dbReference type="InterPro" id="IPR022764">
    <property type="entry name" value="Peptidase_S54_rhomboid_dom"/>
</dbReference>
<accession>A0A1G6GDZ7</accession>
<evidence type="ECO:0000313" key="9">
    <source>
        <dbReference type="EMBL" id="SDB80129.1"/>
    </source>
</evidence>
<reference evidence="9 10" key="1">
    <citation type="submission" date="2016-06" db="EMBL/GenBank/DDBJ databases">
        <authorList>
            <person name="Olsen C.W."/>
            <person name="Carey S."/>
            <person name="Hinshaw L."/>
            <person name="Karasin A.I."/>
        </authorList>
    </citation>
    <scope>NUCLEOTIDE SEQUENCE [LARGE SCALE GENOMIC DNA]</scope>
    <source>
        <strain evidence="9 10">LZ-22</strain>
    </source>
</reference>
<dbReference type="InterPro" id="IPR035952">
    <property type="entry name" value="Rhomboid-like_sf"/>
</dbReference>
<dbReference type="Gene3D" id="1.20.1540.10">
    <property type="entry name" value="Rhomboid-like"/>
    <property type="match status" value="1"/>
</dbReference>
<dbReference type="InterPro" id="IPR050925">
    <property type="entry name" value="Rhomboid_protease_S54"/>
</dbReference>
<protein>
    <submittedName>
        <fullName evidence="9">Rhomboid family protein</fullName>
    </submittedName>
</protein>
<feature type="domain" description="Peptidase S54 rhomboid" evidence="8">
    <location>
        <begin position="74"/>
        <end position="203"/>
    </location>
</feature>
<evidence type="ECO:0000259" key="8">
    <source>
        <dbReference type="Pfam" id="PF01694"/>
    </source>
</evidence>
<proteinExistence type="inferred from homology"/>
<dbReference type="AlphaFoldDB" id="A0A1G6GDZ7"/>
<evidence type="ECO:0000256" key="1">
    <source>
        <dbReference type="ARBA" id="ARBA00004141"/>
    </source>
</evidence>
<feature type="transmembrane region" description="Helical" evidence="7">
    <location>
        <begin position="115"/>
        <end position="133"/>
    </location>
</feature>
<keyword evidence="10" id="KW-1185">Reference proteome</keyword>
<evidence type="ECO:0000256" key="2">
    <source>
        <dbReference type="ARBA" id="ARBA00009045"/>
    </source>
</evidence>
<keyword evidence="3 7" id="KW-0812">Transmembrane</keyword>
<dbReference type="EMBL" id="FMYF01000001">
    <property type="protein sequence ID" value="SDB80129.1"/>
    <property type="molecule type" value="Genomic_DNA"/>
</dbReference>
<dbReference type="OrthoDB" id="9807874at2"/>
<organism evidence="9 10">
    <name type="scientific">Raineyella antarctica</name>
    <dbReference type="NCBI Taxonomy" id="1577474"/>
    <lineage>
        <taxon>Bacteria</taxon>
        <taxon>Bacillati</taxon>
        <taxon>Actinomycetota</taxon>
        <taxon>Actinomycetes</taxon>
        <taxon>Propionibacteriales</taxon>
        <taxon>Propionibacteriaceae</taxon>
        <taxon>Raineyella</taxon>
    </lineage>
</organism>
<comment type="similarity">
    <text evidence="2">Belongs to the peptidase S54 family.</text>
</comment>
<feature type="transmembrane region" description="Helical" evidence="7">
    <location>
        <begin position="79"/>
        <end position="103"/>
    </location>
</feature>
<evidence type="ECO:0000313" key="10">
    <source>
        <dbReference type="Proteomes" id="UP000199086"/>
    </source>
</evidence>
<dbReference type="Pfam" id="PF01694">
    <property type="entry name" value="Rhomboid"/>
    <property type="match status" value="1"/>
</dbReference>